<dbReference type="InterPro" id="IPR007219">
    <property type="entry name" value="XnlR_reg_dom"/>
</dbReference>
<evidence type="ECO:0000259" key="9">
    <source>
        <dbReference type="PROSITE" id="PS50048"/>
    </source>
</evidence>
<evidence type="ECO:0000256" key="8">
    <source>
        <dbReference type="SAM" id="MobiDB-lite"/>
    </source>
</evidence>
<dbReference type="GO" id="GO:0000981">
    <property type="term" value="F:DNA-binding transcription factor activity, RNA polymerase II-specific"/>
    <property type="evidence" value="ECO:0007669"/>
    <property type="project" value="InterPro"/>
</dbReference>
<dbReference type="GO" id="GO:0003677">
    <property type="term" value="F:DNA binding"/>
    <property type="evidence" value="ECO:0007669"/>
    <property type="project" value="UniProtKB-KW"/>
</dbReference>
<proteinExistence type="predicted"/>
<reference evidence="10 11" key="1">
    <citation type="submission" date="2014-04" db="EMBL/GenBank/DDBJ databases">
        <title>Evolutionary Origins and Diversification of the Mycorrhizal Mutualists.</title>
        <authorList>
            <consortium name="DOE Joint Genome Institute"/>
            <consortium name="Mycorrhizal Genomics Consortium"/>
            <person name="Kohler A."/>
            <person name="Kuo A."/>
            <person name="Nagy L.G."/>
            <person name="Floudas D."/>
            <person name="Copeland A."/>
            <person name="Barry K.W."/>
            <person name="Cichocki N."/>
            <person name="Veneault-Fourrey C."/>
            <person name="LaButti K."/>
            <person name="Lindquist E.A."/>
            <person name="Lipzen A."/>
            <person name="Lundell T."/>
            <person name="Morin E."/>
            <person name="Murat C."/>
            <person name="Riley R."/>
            <person name="Ohm R."/>
            <person name="Sun H."/>
            <person name="Tunlid A."/>
            <person name="Henrissat B."/>
            <person name="Grigoriev I.V."/>
            <person name="Hibbett D.S."/>
            <person name="Martin F."/>
        </authorList>
    </citation>
    <scope>NUCLEOTIDE SEQUENCE [LARGE SCALE GENOMIC DNA]</scope>
    <source>
        <strain evidence="10 11">Koide BX008</strain>
    </source>
</reference>
<feature type="region of interest" description="Disordered" evidence="8">
    <location>
        <begin position="155"/>
        <end position="208"/>
    </location>
</feature>
<evidence type="ECO:0000256" key="4">
    <source>
        <dbReference type="ARBA" id="ARBA00023015"/>
    </source>
</evidence>
<dbReference type="CDD" id="cd00067">
    <property type="entry name" value="GAL4"/>
    <property type="match status" value="1"/>
</dbReference>
<dbReference type="Pfam" id="PF04082">
    <property type="entry name" value="Fungal_trans"/>
    <property type="match status" value="1"/>
</dbReference>
<dbReference type="InterPro" id="IPR051615">
    <property type="entry name" value="Transcr_Regulatory_Elem"/>
</dbReference>
<feature type="compositionally biased region" description="Basic and acidic residues" evidence="8">
    <location>
        <begin position="262"/>
        <end position="272"/>
    </location>
</feature>
<dbReference type="FunCoup" id="A0A0C2WWH2">
    <property type="interactions" value="27"/>
</dbReference>
<dbReference type="PANTHER" id="PTHR31313">
    <property type="entry name" value="TY1 ENHANCER ACTIVATOR"/>
    <property type="match status" value="1"/>
</dbReference>
<organism evidence="10 11">
    <name type="scientific">Amanita muscaria (strain Koide BX008)</name>
    <dbReference type="NCBI Taxonomy" id="946122"/>
    <lineage>
        <taxon>Eukaryota</taxon>
        <taxon>Fungi</taxon>
        <taxon>Dikarya</taxon>
        <taxon>Basidiomycota</taxon>
        <taxon>Agaricomycotina</taxon>
        <taxon>Agaricomycetes</taxon>
        <taxon>Agaricomycetidae</taxon>
        <taxon>Agaricales</taxon>
        <taxon>Pluteineae</taxon>
        <taxon>Amanitaceae</taxon>
        <taxon>Amanita</taxon>
    </lineage>
</organism>
<dbReference type="InterPro" id="IPR036864">
    <property type="entry name" value="Zn2-C6_fun-type_DNA-bd_sf"/>
</dbReference>
<dbReference type="HOGENOM" id="CLU_004748_0_0_1"/>
<comment type="subcellular location">
    <subcellularLocation>
        <location evidence="1">Nucleus</location>
    </subcellularLocation>
</comment>
<evidence type="ECO:0000256" key="1">
    <source>
        <dbReference type="ARBA" id="ARBA00004123"/>
    </source>
</evidence>
<dbReference type="SUPFAM" id="SSF57701">
    <property type="entry name" value="Zn2/Cys6 DNA-binding domain"/>
    <property type="match status" value="1"/>
</dbReference>
<evidence type="ECO:0000313" key="10">
    <source>
        <dbReference type="EMBL" id="KIL66147.1"/>
    </source>
</evidence>
<dbReference type="STRING" id="946122.A0A0C2WWH2"/>
<gene>
    <name evidence="10" type="ORF">M378DRAFT_75687</name>
</gene>
<keyword evidence="6" id="KW-0804">Transcription</keyword>
<feature type="compositionally biased region" description="Polar residues" evidence="8">
    <location>
        <begin position="999"/>
        <end position="1010"/>
    </location>
</feature>
<dbReference type="EMBL" id="KN818238">
    <property type="protein sequence ID" value="KIL66147.1"/>
    <property type="molecule type" value="Genomic_DNA"/>
</dbReference>
<feature type="compositionally biased region" description="Polar residues" evidence="8">
    <location>
        <begin position="222"/>
        <end position="238"/>
    </location>
</feature>
<dbReference type="GO" id="GO:0008270">
    <property type="term" value="F:zinc ion binding"/>
    <property type="evidence" value="ECO:0007669"/>
    <property type="project" value="InterPro"/>
</dbReference>
<evidence type="ECO:0000313" key="11">
    <source>
        <dbReference type="Proteomes" id="UP000054549"/>
    </source>
</evidence>
<keyword evidence="3" id="KW-0862">Zinc</keyword>
<keyword evidence="2" id="KW-0479">Metal-binding</keyword>
<dbReference type="GO" id="GO:0005634">
    <property type="term" value="C:nucleus"/>
    <property type="evidence" value="ECO:0007669"/>
    <property type="project" value="UniProtKB-SubCell"/>
</dbReference>
<dbReference type="CDD" id="cd12148">
    <property type="entry name" value="fungal_TF_MHR"/>
    <property type="match status" value="1"/>
</dbReference>
<name>A0A0C2WWH2_AMAMK</name>
<dbReference type="PROSITE" id="PS50048">
    <property type="entry name" value="ZN2_CY6_FUNGAL_2"/>
    <property type="match status" value="1"/>
</dbReference>
<feature type="compositionally biased region" description="Polar residues" evidence="8">
    <location>
        <begin position="199"/>
        <end position="208"/>
    </location>
</feature>
<dbReference type="Proteomes" id="UP000054549">
    <property type="component" value="Unassembled WGS sequence"/>
</dbReference>
<dbReference type="InParanoid" id="A0A0C2WWH2"/>
<evidence type="ECO:0000256" key="3">
    <source>
        <dbReference type="ARBA" id="ARBA00022833"/>
    </source>
</evidence>
<keyword evidence="7" id="KW-0539">Nucleus</keyword>
<accession>A0A0C2WWH2</accession>
<feature type="domain" description="Zn(2)-C6 fungal-type" evidence="9">
    <location>
        <begin position="61"/>
        <end position="93"/>
    </location>
</feature>
<protein>
    <recommendedName>
        <fullName evidence="9">Zn(2)-C6 fungal-type domain-containing protein</fullName>
    </recommendedName>
</protein>
<evidence type="ECO:0000256" key="2">
    <source>
        <dbReference type="ARBA" id="ARBA00022723"/>
    </source>
</evidence>
<feature type="compositionally biased region" description="Polar residues" evidence="8">
    <location>
        <begin position="294"/>
        <end position="318"/>
    </location>
</feature>
<dbReference type="SMART" id="SM00906">
    <property type="entry name" value="Fungal_trans"/>
    <property type="match status" value="1"/>
</dbReference>
<keyword evidence="5" id="KW-0238">DNA-binding</keyword>
<evidence type="ECO:0000256" key="6">
    <source>
        <dbReference type="ARBA" id="ARBA00023163"/>
    </source>
</evidence>
<feature type="region of interest" description="Disordered" evidence="8">
    <location>
        <begin position="220"/>
        <end position="331"/>
    </location>
</feature>
<dbReference type="InterPro" id="IPR001138">
    <property type="entry name" value="Zn2Cys6_DnaBD"/>
</dbReference>
<dbReference type="Gene3D" id="4.10.240.10">
    <property type="entry name" value="Zn(2)-C6 fungal-type DNA-binding domain"/>
    <property type="match status" value="1"/>
</dbReference>
<feature type="region of interest" description="Disordered" evidence="8">
    <location>
        <begin position="986"/>
        <end position="1010"/>
    </location>
</feature>
<dbReference type="OrthoDB" id="2123952at2759"/>
<dbReference type="SMART" id="SM00066">
    <property type="entry name" value="GAL4"/>
    <property type="match status" value="1"/>
</dbReference>
<keyword evidence="4" id="KW-0805">Transcription regulation</keyword>
<dbReference type="AlphaFoldDB" id="A0A0C2WWH2"/>
<dbReference type="PROSITE" id="PS00463">
    <property type="entry name" value="ZN2_CY6_FUNGAL_1"/>
    <property type="match status" value="1"/>
</dbReference>
<keyword evidence="11" id="KW-1185">Reference proteome</keyword>
<feature type="compositionally biased region" description="Low complexity" evidence="8">
    <location>
        <begin position="274"/>
        <end position="293"/>
    </location>
</feature>
<dbReference type="GO" id="GO:0006351">
    <property type="term" value="P:DNA-templated transcription"/>
    <property type="evidence" value="ECO:0007669"/>
    <property type="project" value="InterPro"/>
</dbReference>
<sequence>MSNHSDTSRYDVASSHQPFAYAEDYDDVDLVDLPLPNRPESSLADLSASAEKTVRRRSSKACDQCRKSKCKCERTTPGEPCKSCIMLGVACTFLGPSRKRGPPKGYIDAIEARLHQTEALLGILISASDSRAQTLLRDLAKDPLAREIINRVDNSPYGVKGRKRDDSGGNTGPKSRFSHITAASNSDNDIGDAEDSSKFDLTSTHPSNEWQDKVGAMLSSLAKAQQEQTSDRVASQRPNLRLDVQGPNTASQEPPRQRQRRRLESDKEHRYAGSEMSPPSAMSSRRPESLSSRETYSSLNSARLSDQLDQQHVSSRATTPDDRESDGDLTGAVGQLSINEDAQLRYHSKLSGLHLLSDKVKVETRNEGGLWRFPKARVWPALPSGAAHIEAECQVLMPDITVQEHLLDLYFMYVHPCFPVIHKDAFFDAFQHKESSPDTGSDKNRFHSPLRRQKLSISPLLLFAMFSLASRYGNMDGMSNGVVPAPHSDPTIMWDAGDEYLDGAKRILDGNYATARPTTCQALLLLGYREIGIGAMAQAWTYIGMAIRMAQDLGMHRCADKWDRVDLGGKLFGDWELNERKRIWYGCVIMDKYVSTYIGRPLMIFEQDFDTLLPDENDPEEWTPREFLSSSPDAKLTLPVPGRIISCFNASASLSNILGRIVDEIYAVRPQVSRQTVLPKLEGLLGKWYLELPEHLQFDPSCTSTRQKTVLPHVLTLHLQYWCAVLLLHRAFVRHIPPTRQKSPEDQEDPDSRALAVKNAELCAAAANHITSIVSLYRERFPLTKAPVFLCYYVFTASISHASRLSTLPDDPQAQLGLAKCMEVLEDMQIVWPSAARALELMSAAKASLKEGKFRMSFSRKQPERAKRPAAYMEDSYPAAYIADYSVVRQQPAHHRSQAHISYVNDPNVYNSNNIAVDAIHQHHASPYEAGSQPLTNTYSGFQRWMPHIASSVIQSSEPPLSTSVLPQLYSTGLVEESVANDGHRIYSHASGHEGSGAQGNRQPQHWNDCSAYSQLGPAYGELDSLQPQMPHQQLYMSGQYGLYS</sequence>
<dbReference type="PANTHER" id="PTHR31313:SF78">
    <property type="entry name" value="TRANSCRIPTION FACTOR DOMAIN-CONTAINING PROTEIN"/>
    <property type="match status" value="1"/>
</dbReference>
<dbReference type="Pfam" id="PF00172">
    <property type="entry name" value="Zn_clus"/>
    <property type="match status" value="1"/>
</dbReference>
<evidence type="ECO:0000256" key="5">
    <source>
        <dbReference type="ARBA" id="ARBA00023125"/>
    </source>
</evidence>
<evidence type="ECO:0000256" key="7">
    <source>
        <dbReference type="ARBA" id="ARBA00023242"/>
    </source>
</evidence>